<proteinExistence type="predicted"/>
<accession>K1SDI7</accession>
<dbReference type="PANTHER" id="PTHR33392:SF6">
    <property type="entry name" value="POLYISOPRENYL-TEICHOIC ACID--PEPTIDOGLYCAN TEICHOIC ACID TRANSFERASE TAGU"/>
    <property type="match status" value="1"/>
</dbReference>
<dbReference type="Pfam" id="PF03816">
    <property type="entry name" value="LytR_cpsA_psr"/>
    <property type="match status" value="1"/>
</dbReference>
<dbReference type="EMBL" id="AJWY01009285">
    <property type="protein sequence ID" value="EKC58827.1"/>
    <property type="molecule type" value="Genomic_DNA"/>
</dbReference>
<gene>
    <name evidence="2" type="ORF">LEA_13680</name>
</gene>
<feature type="domain" description="Cell envelope-related transcriptional attenuator" evidence="1">
    <location>
        <begin position="19"/>
        <end position="167"/>
    </location>
</feature>
<dbReference type="Gene3D" id="3.40.630.190">
    <property type="entry name" value="LCP protein"/>
    <property type="match status" value="1"/>
</dbReference>
<comment type="caution">
    <text evidence="2">The sequence shown here is derived from an EMBL/GenBank/DDBJ whole genome shotgun (WGS) entry which is preliminary data.</text>
</comment>
<sequence>MVAGYDRSAEDGEEEIGLTDMILYLQWDCDRNKLEVLQVPPSLYVGWSTGQAEAGEGKENAADPTGQGSTTGRINAVARETGGLQGLCDEITAMTGLPVDGYLGMDLNGLGDIVEYIGGVEVDIPQEIENGGSYLPKGRYLLDRSSVEFLVRERRSYAYGDMDRQRVLRSV</sequence>
<dbReference type="InterPro" id="IPR004474">
    <property type="entry name" value="LytR_CpsA_psr"/>
</dbReference>
<evidence type="ECO:0000313" key="2">
    <source>
        <dbReference type="EMBL" id="EKC58827.1"/>
    </source>
</evidence>
<name>K1SDI7_9ZZZZ</name>
<dbReference type="AlphaFoldDB" id="K1SDI7"/>
<evidence type="ECO:0000259" key="1">
    <source>
        <dbReference type="Pfam" id="PF03816"/>
    </source>
</evidence>
<dbReference type="PANTHER" id="PTHR33392">
    <property type="entry name" value="POLYISOPRENYL-TEICHOIC ACID--PEPTIDOGLYCAN TEICHOIC ACID TRANSFERASE TAGU"/>
    <property type="match status" value="1"/>
</dbReference>
<reference evidence="2" key="1">
    <citation type="journal article" date="2013" name="Environ. Microbiol.">
        <title>Microbiota from the distal guts of lean and obese adolescents exhibit partial functional redundancy besides clear differences in community structure.</title>
        <authorList>
            <person name="Ferrer M."/>
            <person name="Ruiz A."/>
            <person name="Lanza F."/>
            <person name="Haange S.B."/>
            <person name="Oberbach A."/>
            <person name="Till H."/>
            <person name="Bargiela R."/>
            <person name="Campoy C."/>
            <person name="Segura M.T."/>
            <person name="Richter M."/>
            <person name="von Bergen M."/>
            <person name="Seifert J."/>
            <person name="Suarez A."/>
        </authorList>
    </citation>
    <scope>NUCLEOTIDE SEQUENCE</scope>
</reference>
<feature type="non-terminal residue" evidence="2">
    <location>
        <position position="171"/>
    </location>
</feature>
<organism evidence="2">
    <name type="scientific">human gut metagenome</name>
    <dbReference type="NCBI Taxonomy" id="408170"/>
    <lineage>
        <taxon>unclassified sequences</taxon>
        <taxon>metagenomes</taxon>
        <taxon>organismal metagenomes</taxon>
    </lineage>
</organism>
<protein>
    <submittedName>
        <fullName evidence="2">Cell envelope-related function transcriptional attenuator</fullName>
    </submittedName>
</protein>
<dbReference type="InterPro" id="IPR050922">
    <property type="entry name" value="LytR/CpsA/Psr_CW_biosynth"/>
</dbReference>